<evidence type="ECO:0000259" key="3">
    <source>
        <dbReference type="Pfam" id="PF04509"/>
    </source>
</evidence>
<dbReference type="Pfam" id="PF04509">
    <property type="entry name" value="CheC"/>
    <property type="match status" value="1"/>
</dbReference>
<evidence type="ECO:0000256" key="2">
    <source>
        <dbReference type="ARBA" id="ARBA00022801"/>
    </source>
</evidence>
<feature type="non-terminal residue" evidence="4">
    <location>
        <position position="99"/>
    </location>
</feature>
<reference evidence="4" key="1">
    <citation type="journal article" date="2014" name="Front. Microbiol.">
        <title>High frequency of phylogenetically diverse reductive dehalogenase-homologous genes in deep subseafloor sedimentary metagenomes.</title>
        <authorList>
            <person name="Kawai M."/>
            <person name="Futagami T."/>
            <person name="Toyoda A."/>
            <person name="Takaki Y."/>
            <person name="Nishi S."/>
            <person name="Hori S."/>
            <person name="Arai W."/>
            <person name="Tsubouchi T."/>
            <person name="Morono Y."/>
            <person name="Uchiyama I."/>
            <person name="Ito T."/>
            <person name="Fujiyama A."/>
            <person name="Inagaki F."/>
            <person name="Takami H."/>
        </authorList>
    </citation>
    <scope>NUCLEOTIDE SEQUENCE</scope>
    <source>
        <strain evidence="4">Expedition CK06-06</strain>
    </source>
</reference>
<keyword evidence="2" id="KW-0378">Hydrolase</keyword>
<keyword evidence="1" id="KW-0145">Chemotaxis</keyword>
<proteinExistence type="predicted"/>
<dbReference type="AlphaFoldDB" id="X0TEN3"/>
<dbReference type="SUPFAM" id="SSF103039">
    <property type="entry name" value="CheC-like"/>
    <property type="match status" value="1"/>
</dbReference>
<dbReference type="EMBL" id="BARS01008140">
    <property type="protein sequence ID" value="GAF74510.1"/>
    <property type="molecule type" value="Genomic_DNA"/>
</dbReference>
<gene>
    <name evidence="4" type="ORF">S01H1_15582</name>
</gene>
<evidence type="ECO:0000313" key="4">
    <source>
        <dbReference type="EMBL" id="GAF74510.1"/>
    </source>
</evidence>
<dbReference type="InterPro" id="IPR050992">
    <property type="entry name" value="CheZ_family_phosphatases"/>
</dbReference>
<feature type="domain" description="CheC-like protein" evidence="3">
    <location>
        <begin position="12"/>
        <end position="45"/>
    </location>
</feature>
<dbReference type="CDD" id="cd17909">
    <property type="entry name" value="CheC_ClassI"/>
    <property type="match status" value="1"/>
</dbReference>
<organism evidence="4">
    <name type="scientific">marine sediment metagenome</name>
    <dbReference type="NCBI Taxonomy" id="412755"/>
    <lineage>
        <taxon>unclassified sequences</taxon>
        <taxon>metagenomes</taxon>
        <taxon>ecological metagenomes</taxon>
    </lineage>
</organism>
<evidence type="ECO:0000256" key="1">
    <source>
        <dbReference type="ARBA" id="ARBA00022500"/>
    </source>
</evidence>
<dbReference type="PANTHER" id="PTHR43693">
    <property type="entry name" value="PROTEIN PHOSPHATASE CHEZ"/>
    <property type="match status" value="1"/>
</dbReference>
<name>X0TEN3_9ZZZZ</name>
<sequence>MTYVEFDKIRLDAFREISSIATGNAATSLSAMLGKKVDITVPNIMVEALEKVPELLGGPEKAMTAIYFSISGQVSGSILLVFSSSESLRLVNILTGQKV</sequence>
<dbReference type="PANTHER" id="PTHR43693:SF1">
    <property type="entry name" value="PROTEIN PHOSPHATASE CHEZ"/>
    <property type="match status" value="1"/>
</dbReference>
<dbReference type="GO" id="GO:0006935">
    <property type="term" value="P:chemotaxis"/>
    <property type="evidence" value="ECO:0007669"/>
    <property type="project" value="UniProtKB-KW"/>
</dbReference>
<protein>
    <recommendedName>
        <fullName evidence="3">CheC-like protein domain-containing protein</fullName>
    </recommendedName>
</protein>
<dbReference type="InterPro" id="IPR028976">
    <property type="entry name" value="CheC-like_sf"/>
</dbReference>
<dbReference type="Gene3D" id="3.40.1550.10">
    <property type="entry name" value="CheC-like"/>
    <property type="match status" value="1"/>
</dbReference>
<dbReference type="InterPro" id="IPR007597">
    <property type="entry name" value="CheC"/>
</dbReference>
<dbReference type="GO" id="GO:0016787">
    <property type="term" value="F:hydrolase activity"/>
    <property type="evidence" value="ECO:0007669"/>
    <property type="project" value="UniProtKB-KW"/>
</dbReference>
<accession>X0TEN3</accession>
<comment type="caution">
    <text evidence="4">The sequence shown here is derived from an EMBL/GenBank/DDBJ whole genome shotgun (WGS) entry which is preliminary data.</text>
</comment>